<dbReference type="Proteomes" id="UP000722485">
    <property type="component" value="Unassembled WGS sequence"/>
</dbReference>
<evidence type="ECO:0000256" key="1">
    <source>
        <dbReference type="SAM" id="MobiDB-lite"/>
    </source>
</evidence>
<dbReference type="OrthoDB" id="2014201at2759"/>
<organism evidence="2 3">
    <name type="scientific">Cylindrodendrum hubeiense</name>
    <dbReference type="NCBI Taxonomy" id="595255"/>
    <lineage>
        <taxon>Eukaryota</taxon>
        <taxon>Fungi</taxon>
        <taxon>Dikarya</taxon>
        <taxon>Ascomycota</taxon>
        <taxon>Pezizomycotina</taxon>
        <taxon>Sordariomycetes</taxon>
        <taxon>Hypocreomycetidae</taxon>
        <taxon>Hypocreales</taxon>
        <taxon>Nectriaceae</taxon>
        <taxon>Cylindrodendrum</taxon>
    </lineage>
</organism>
<comment type="caution">
    <text evidence="2">The sequence shown here is derived from an EMBL/GenBank/DDBJ whole genome shotgun (WGS) entry which is preliminary data.</text>
</comment>
<dbReference type="PANTHER" id="PTHR11183">
    <property type="entry name" value="GLYCOGENIN SUBFAMILY MEMBER"/>
    <property type="match status" value="1"/>
</dbReference>
<sequence length="463" mass="51009">MIRSRVRLSTLILATAFSLALILFTSPHLLGIESGNVPLPGPISHDKVPSATEQPEPTLANLSKSSSPASTSVSLLPSLATNPNSQSSHPATSVASSSPSTTAGSSDKPSKGLETDESPKDAPEGQRFAFATFLSTRVTNDTKPDPYFTATRVLLFQLLHQPETKIGQAGGVSSQIPLLVLVAPHVPDYKRKILEAEGATIIEVDAPAPLKGWMRPAEPRWVDQFSKLNLWTLTQFDRILYLDNDMLLTRPLDPIFNLPEARQELITGASQKMTPKDGGIPAGVDPVSVATAKEQFHSQPPELPHSYLFLGVGDMGGPFYSWPPTLRPKGKFNGGFYLMKPDLAMFKYYTWIMDLDAPPKGLATRFMEQGLLNFAHRYRGPLPISWLAPGVWNVNWPTKQALEGGAASLHDKFWNRAENEDWSDHSLVDLWFRVQGRMEGYWLDKRITEGNQTDPLLPLIASH</sequence>
<dbReference type="SUPFAM" id="SSF53448">
    <property type="entry name" value="Nucleotide-diphospho-sugar transferases"/>
    <property type="match status" value="1"/>
</dbReference>
<name>A0A9P5HLN0_9HYPO</name>
<proteinExistence type="predicted"/>
<accession>A0A9P5HLN0</accession>
<keyword evidence="3" id="KW-1185">Reference proteome</keyword>
<reference evidence="2" key="1">
    <citation type="submission" date="2020-03" db="EMBL/GenBank/DDBJ databases">
        <title>Draft Genome Sequence of Cylindrodendrum hubeiense.</title>
        <authorList>
            <person name="Buettner E."/>
            <person name="Kellner H."/>
        </authorList>
    </citation>
    <scope>NUCLEOTIDE SEQUENCE</scope>
    <source>
        <strain evidence="2">IHI 201604</strain>
    </source>
</reference>
<evidence type="ECO:0000313" key="3">
    <source>
        <dbReference type="Proteomes" id="UP000722485"/>
    </source>
</evidence>
<dbReference type="InterPro" id="IPR050587">
    <property type="entry name" value="GNT1/Glycosyltrans_8"/>
</dbReference>
<feature type="region of interest" description="Disordered" evidence="1">
    <location>
        <begin position="41"/>
        <end position="125"/>
    </location>
</feature>
<gene>
    <name evidence="2" type="ORF">G7Z17_g448</name>
</gene>
<evidence type="ECO:0000313" key="2">
    <source>
        <dbReference type="EMBL" id="KAF7557810.1"/>
    </source>
</evidence>
<feature type="compositionally biased region" description="Basic and acidic residues" evidence="1">
    <location>
        <begin position="108"/>
        <end position="124"/>
    </location>
</feature>
<evidence type="ECO:0008006" key="4">
    <source>
        <dbReference type="Google" id="ProtNLM"/>
    </source>
</evidence>
<feature type="compositionally biased region" description="Low complexity" evidence="1">
    <location>
        <begin position="62"/>
        <end position="106"/>
    </location>
</feature>
<dbReference type="Gene3D" id="3.90.550.10">
    <property type="entry name" value="Spore Coat Polysaccharide Biosynthesis Protein SpsA, Chain A"/>
    <property type="match status" value="1"/>
</dbReference>
<dbReference type="AlphaFoldDB" id="A0A9P5HLN0"/>
<dbReference type="EMBL" id="JAANBB010000003">
    <property type="protein sequence ID" value="KAF7557810.1"/>
    <property type="molecule type" value="Genomic_DNA"/>
</dbReference>
<protein>
    <recommendedName>
        <fullName evidence="4">Glycosyltransferase family 8 protein</fullName>
    </recommendedName>
</protein>
<dbReference type="InterPro" id="IPR029044">
    <property type="entry name" value="Nucleotide-diphossugar_trans"/>
</dbReference>